<accession>A0A2S2CXZ8</accession>
<evidence type="ECO:0000313" key="6">
    <source>
        <dbReference type="EMBL" id="AWK89361.1"/>
    </source>
</evidence>
<sequence length="973" mass="106163">MNRQAPERFTATARCVDRSGRAILGYKRKRSTTLAWRGDGAMRLRTLLLLLLFGLGLLPAAVLTALDLPATVATFEEAAAREALSRGEAAAAELNRRMERRKETVRNLAMLPAPLEMLNASRGKGDGLYLDVRQAEERFSGVVRRWFGGASDFRRLAILDREGTELLRLEAAGREIAPAGTTPSLATEFPERFAAMVAGNAREPRAMLVSSSLRVRVAGPIRSLDGLVVGVLVTEFDLHDVFGTSAGSVLFDGTGRVLLGDPAGVVSPFEAGGRSSRIRDEDGDLVVTRSAAGDAVAWTLIRFDERPEDALWIGTALDRSRLGDWLADLRLRVAAVALALTLILALVVRFVAVRVDGARQRLLGGLAGILRGEEVAFSWSWPREARLLAEELNALAVRHGDATRARAAAEEQLFREKEQAEATLLSIADGVLTTDAEGRVRYANPAAVRLLNRRMEDIRGQMVDHVLILVDEAHHTPLPDPAIACLQGARVADAGAETLLVRPDGQPVAVEVTAAPMHDRQGGIVGAVVALRNVAKERQLGRMLAYQAAHDPLTGLMNRRAFEERLKAALAEAQDGDGQAQWLCYVDLDQFKLINDTCGHLAGDELLKQVAAELKCCARDGDLVARTGGDEFSVLTHPASRDSAYELADRMRRALTDLHFVWQSQSFSTSGSFGLVPVRQRSGSLYDLMSAADRACYVAKDRGRNRIHVADSQDEATRRIGSEMRWVHETIRALEQDRLLLYWQPFRPLRPPFDEVHGEILVRMRAEDGSIVPPGAFIPAAERYNLMRDVDRWIVSRVLASLAAGGVAGATVSVNLSAQSLCDDDFLGFVLSALDSTGVDPRLLCFEVTETAAMSNLTRARQMIEALKGRGCRFSLDDFGSGLSSFAYLKNLPVDYLKIDGSFVRHIVEDRLDRAFVQSINDIGHLMGIETIAEYVETPAIEAVLRDLGVDFAQGYAVARPAPWDAAPVAVPA</sequence>
<keyword evidence="1" id="KW-0812">Transmembrane</keyword>
<feature type="domain" description="PAC" evidence="3">
    <location>
        <begin position="494"/>
        <end position="546"/>
    </location>
</feature>
<dbReference type="Pfam" id="PF08448">
    <property type="entry name" value="PAS_4"/>
    <property type="match status" value="1"/>
</dbReference>
<evidence type="ECO:0008006" key="8">
    <source>
        <dbReference type="Google" id="ProtNLM"/>
    </source>
</evidence>
<dbReference type="SUPFAM" id="SSF55073">
    <property type="entry name" value="Nucleotide cyclase"/>
    <property type="match status" value="1"/>
</dbReference>
<evidence type="ECO:0000259" key="2">
    <source>
        <dbReference type="PROSITE" id="PS50112"/>
    </source>
</evidence>
<dbReference type="NCBIfam" id="TIGR00254">
    <property type="entry name" value="GGDEF"/>
    <property type="match status" value="1"/>
</dbReference>
<dbReference type="InterPro" id="IPR052155">
    <property type="entry name" value="Biofilm_reg_signaling"/>
</dbReference>
<evidence type="ECO:0000259" key="4">
    <source>
        <dbReference type="PROSITE" id="PS50883"/>
    </source>
</evidence>
<dbReference type="PROSITE" id="PS50112">
    <property type="entry name" value="PAS"/>
    <property type="match status" value="1"/>
</dbReference>
<organism evidence="6 7">
    <name type="scientific">Azospirillum thermophilum</name>
    <dbReference type="NCBI Taxonomy" id="2202148"/>
    <lineage>
        <taxon>Bacteria</taxon>
        <taxon>Pseudomonadati</taxon>
        <taxon>Pseudomonadota</taxon>
        <taxon>Alphaproteobacteria</taxon>
        <taxon>Rhodospirillales</taxon>
        <taxon>Azospirillaceae</taxon>
        <taxon>Azospirillum</taxon>
    </lineage>
</organism>
<dbReference type="InterPro" id="IPR035965">
    <property type="entry name" value="PAS-like_dom_sf"/>
</dbReference>
<keyword evidence="6" id="KW-0614">Plasmid</keyword>
<dbReference type="PROSITE" id="PS50883">
    <property type="entry name" value="EAL"/>
    <property type="match status" value="1"/>
</dbReference>
<dbReference type="InterPro" id="IPR000014">
    <property type="entry name" value="PAS"/>
</dbReference>
<dbReference type="InterPro" id="IPR001633">
    <property type="entry name" value="EAL_dom"/>
</dbReference>
<dbReference type="SMART" id="SM00091">
    <property type="entry name" value="PAS"/>
    <property type="match status" value="1"/>
</dbReference>
<dbReference type="OrthoDB" id="7251575at2"/>
<keyword evidence="1" id="KW-1133">Transmembrane helix</keyword>
<dbReference type="PANTHER" id="PTHR44757">
    <property type="entry name" value="DIGUANYLATE CYCLASE DGCP"/>
    <property type="match status" value="1"/>
</dbReference>
<evidence type="ECO:0000256" key="1">
    <source>
        <dbReference type="SAM" id="Phobius"/>
    </source>
</evidence>
<evidence type="ECO:0000259" key="5">
    <source>
        <dbReference type="PROSITE" id="PS50887"/>
    </source>
</evidence>
<dbReference type="FunFam" id="3.30.70.270:FF:000001">
    <property type="entry name" value="Diguanylate cyclase domain protein"/>
    <property type="match status" value="1"/>
</dbReference>
<feature type="domain" description="GGDEF" evidence="5">
    <location>
        <begin position="579"/>
        <end position="712"/>
    </location>
</feature>
<dbReference type="CDD" id="cd01949">
    <property type="entry name" value="GGDEF"/>
    <property type="match status" value="1"/>
</dbReference>
<dbReference type="InterPro" id="IPR000160">
    <property type="entry name" value="GGDEF_dom"/>
</dbReference>
<dbReference type="PANTHER" id="PTHR44757:SF4">
    <property type="entry name" value="DIGUANYLATE CYCLASE DGCE-RELATED"/>
    <property type="match status" value="1"/>
</dbReference>
<protein>
    <recommendedName>
        <fullName evidence="8">EAL domain-containing protein</fullName>
    </recommendedName>
</protein>
<dbReference type="AlphaFoldDB" id="A0A2S2CXZ8"/>
<geneLocation type="plasmid" evidence="6 7">
    <name>unnamed2</name>
</geneLocation>
<dbReference type="InterPro" id="IPR000700">
    <property type="entry name" value="PAS-assoc_C"/>
</dbReference>
<proteinExistence type="predicted"/>
<dbReference type="EMBL" id="CP029357">
    <property type="protein sequence ID" value="AWK89361.1"/>
    <property type="molecule type" value="Genomic_DNA"/>
</dbReference>
<dbReference type="SMART" id="SM00267">
    <property type="entry name" value="GGDEF"/>
    <property type="match status" value="1"/>
</dbReference>
<dbReference type="GO" id="GO:0003824">
    <property type="term" value="F:catalytic activity"/>
    <property type="evidence" value="ECO:0007669"/>
    <property type="project" value="UniProtKB-ARBA"/>
</dbReference>
<dbReference type="PROSITE" id="PS50887">
    <property type="entry name" value="GGDEF"/>
    <property type="match status" value="1"/>
</dbReference>
<dbReference type="SMART" id="SM00052">
    <property type="entry name" value="EAL"/>
    <property type="match status" value="1"/>
</dbReference>
<name>A0A2S2CXZ8_9PROT</name>
<feature type="domain" description="PAS" evidence="2">
    <location>
        <begin position="416"/>
        <end position="461"/>
    </location>
</feature>
<dbReference type="InterPro" id="IPR029787">
    <property type="entry name" value="Nucleotide_cyclase"/>
</dbReference>
<dbReference type="Proteomes" id="UP000245629">
    <property type="component" value="Plasmid unnamed2"/>
</dbReference>
<keyword evidence="1" id="KW-0472">Membrane</keyword>
<dbReference type="CDD" id="cd00130">
    <property type="entry name" value="PAS"/>
    <property type="match status" value="1"/>
</dbReference>
<dbReference type="Pfam" id="PF00990">
    <property type="entry name" value="GGDEF"/>
    <property type="match status" value="1"/>
</dbReference>
<evidence type="ECO:0000259" key="3">
    <source>
        <dbReference type="PROSITE" id="PS50113"/>
    </source>
</evidence>
<dbReference type="KEGG" id="azz:DEW08_25300"/>
<dbReference type="Pfam" id="PF00563">
    <property type="entry name" value="EAL"/>
    <property type="match status" value="1"/>
</dbReference>
<gene>
    <name evidence="6" type="ORF">DEW08_25300</name>
</gene>
<dbReference type="Gene3D" id="3.30.70.270">
    <property type="match status" value="1"/>
</dbReference>
<dbReference type="CDD" id="cd01948">
    <property type="entry name" value="EAL"/>
    <property type="match status" value="1"/>
</dbReference>
<dbReference type="NCBIfam" id="TIGR00229">
    <property type="entry name" value="sensory_box"/>
    <property type="match status" value="1"/>
</dbReference>
<reference evidence="7" key="1">
    <citation type="submission" date="2018-05" db="EMBL/GenBank/DDBJ databases">
        <title>Azospirillum thermophila sp. nov., a novel isolated from hot spring.</title>
        <authorList>
            <person name="Zhao Z."/>
        </authorList>
    </citation>
    <scope>NUCLEOTIDE SEQUENCE [LARGE SCALE GENOMIC DNA]</scope>
    <source>
        <strain evidence="7">CFH 70021</strain>
        <plasmid evidence="7">unnamed2</plasmid>
    </source>
</reference>
<dbReference type="Gene3D" id="3.20.20.450">
    <property type="entry name" value="EAL domain"/>
    <property type="match status" value="1"/>
</dbReference>
<dbReference type="Gene3D" id="3.30.450.20">
    <property type="entry name" value="PAS domain"/>
    <property type="match status" value="1"/>
</dbReference>
<dbReference type="InterPro" id="IPR043128">
    <property type="entry name" value="Rev_trsase/Diguanyl_cyclase"/>
</dbReference>
<dbReference type="PROSITE" id="PS50113">
    <property type="entry name" value="PAC"/>
    <property type="match status" value="1"/>
</dbReference>
<dbReference type="SUPFAM" id="SSF55785">
    <property type="entry name" value="PYP-like sensor domain (PAS domain)"/>
    <property type="match status" value="1"/>
</dbReference>
<keyword evidence="7" id="KW-1185">Reference proteome</keyword>
<evidence type="ECO:0000313" key="7">
    <source>
        <dbReference type="Proteomes" id="UP000245629"/>
    </source>
</evidence>
<feature type="transmembrane region" description="Helical" evidence="1">
    <location>
        <begin position="47"/>
        <end position="66"/>
    </location>
</feature>
<dbReference type="InterPro" id="IPR035919">
    <property type="entry name" value="EAL_sf"/>
</dbReference>
<dbReference type="InterPro" id="IPR013656">
    <property type="entry name" value="PAS_4"/>
</dbReference>
<feature type="domain" description="EAL" evidence="4">
    <location>
        <begin position="723"/>
        <end position="973"/>
    </location>
</feature>
<dbReference type="SUPFAM" id="SSF141868">
    <property type="entry name" value="EAL domain-like"/>
    <property type="match status" value="1"/>
</dbReference>